<proteinExistence type="predicted"/>
<dbReference type="AlphaFoldDB" id="A0A0L0SXT1"/>
<evidence type="ECO:0000313" key="3">
    <source>
        <dbReference type="EMBL" id="KNE67317.1"/>
    </source>
</evidence>
<feature type="compositionally biased region" description="Pro residues" evidence="1">
    <location>
        <begin position="67"/>
        <end position="91"/>
    </location>
</feature>
<evidence type="ECO:0000259" key="2">
    <source>
        <dbReference type="Pfam" id="PF18717"/>
    </source>
</evidence>
<reference evidence="3 4" key="1">
    <citation type="submission" date="2009-11" db="EMBL/GenBank/DDBJ databases">
        <title>Annotation of Allomyces macrogynus ATCC 38327.</title>
        <authorList>
            <consortium name="The Broad Institute Genome Sequencing Platform"/>
            <person name="Russ C."/>
            <person name="Cuomo C."/>
            <person name="Burger G."/>
            <person name="Gray M.W."/>
            <person name="Holland P.W.H."/>
            <person name="King N."/>
            <person name="Lang F.B.F."/>
            <person name="Roger A.J."/>
            <person name="Ruiz-Trillo I."/>
            <person name="Young S.K."/>
            <person name="Zeng Q."/>
            <person name="Gargeya S."/>
            <person name="Fitzgerald M."/>
            <person name="Haas B."/>
            <person name="Abouelleil A."/>
            <person name="Alvarado L."/>
            <person name="Arachchi H.M."/>
            <person name="Berlin A."/>
            <person name="Chapman S.B."/>
            <person name="Gearin G."/>
            <person name="Goldberg J."/>
            <person name="Griggs A."/>
            <person name="Gujja S."/>
            <person name="Hansen M."/>
            <person name="Heiman D."/>
            <person name="Howarth C."/>
            <person name="Larimer J."/>
            <person name="Lui A."/>
            <person name="MacDonald P.J.P."/>
            <person name="McCowen C."/>
            <person name="Montmayeur A."/>
            <person name="Murphy C."/>
            <person name="Neiman D."/>
            <person name="Pearson M."/>
            <person name="Priest M."/>
            <person name="Roberts A."/>
            <person name="Saif S."/>
            <person name="Shea T."/>
            <person name="Sisk P."/>
            <person name="Stolte C."/>
            <person name="Sykes S."/>
            <person name="Wortman J."/>
            <person name="Nusbaum C."/>
            <person name="Birren B."/>
        </authorList>
    </citation>
    <scope>NUCLEOTIDE SEQUENCE [LARGE SCALE GENOMIC DNA]</scope>
    <source>
        <strain evidence="3 4">ATCC 38327</strain>
    </source>
</reference>
<dbReference type="Proteomes" id="UP000054350">
    <property type="component" value="Unassembled WGS sequence"/>
</dbReference>
<dbReference type="VEuPathDB" id="FungiDB:AMAG_19684"/>
<name>A0A0L0SXT1_ALLM3</name>
<gene>
    <name evidence="3" type="ORF">AMAG_19684</name>
</gene>
<accession>A0A0L0SXT1</accession>
<feature type="region of interest" description="Disordered" evidence="1">
    <location>
        <begin position="53"/>
        <end position="92"/>
    </location>
</feature>
<keyword evidence="4" id="KW-1185">Reference proteome</keyword>
<feature type="domain" description="HMG" evidence="2">
    <location>
        <begin position="489"/>
        <end position="583"/>
    </location>
</feature>
<dbReference type="EMBL" id="GG745352">
    <property type="protein sequence ID" value="KNE67317.1"/>
    <property type="molecule type" value="Genomic_DNA"/>
</dbReference>
<evidence type="ECO:0000256" key="1">
    <source>
        <dbReference type="SAM" id="MobiDB-lite"/>
    </source>
</evidence>
<organism evidence="3 4">
    <name type="scientific">Allomyces macrogynus (strain ATCC 38327)</name>
    <name type="common">Allomyces javanicus var. macrogynus</name>
    <dbReference type="NCBI Taxonomy" id="578462"/>
    <lineage>
        <taxon>Eukaryota</taxon>
        <taxon>Fungi</taxon>
        <taxon>Fungi incertae sedis</taxon>
        <taxon>Blastocladiomycota</taxon>
        <taxon>Blastocladiomycetes</taxon>
        <taxon>Blastocladiales</taxon>
        <taxon>Blastocladiaceae</taxon>
        <taxon>Allomyces</taxon>
    </lineage>
</organism>
<evidence type="ECO:0000313" key="4">
    <source>
        <dbReference type="Proteomes" id="UP000054350"/>
    </source>
</evidence>
<dbReference type="InterPro" id="IPR040648">
    <property type="entry name" value="HMGXB3_CxC4"/>
</dbReference>
<dbReference type="Pfam" id="PF18717">
    <property type="entry name" value="CxC4"/>
    <property type="match status" value="1"/>
</dbReference>
<reference evidence="4" key="2">
    <citation type="submission" date="2009-11" db="EMBL/GenBank/DDBJ databases">
        <title>The Genome Sequence of Allomyces macrogynus strain ATCC 38327.</title>
        <authorList>
            <consortium name="The Broad Institute Genome Sequencing Platform"/>
            <person name="Russ C."/>
            <person name="Cuomo C."/>
            <person name="Shea T."/>
            <person name="Young S.K."/>
            <person name="Zeng Q."/>
            <person name="Koehrsen M."/>
            <person name="Haas B."/>
            <person name="Borodovsky M."/>
            <person name="Guigo R."/>
            <person name="Alvarado L."/>
            <person name="Berlin A."/>
            <person name="Borenstein D."/>
            <person name="Chen Z."/>
            <person name="Engels R."/>
            <person name="Freedman E."/>
            <person name="Gellesch M."/>
            <person name="Goldberg J."/>
            <person name="Griggs A."/>
            <person name="Gujja S."/>
            <person name="Heiman D."/>
            <person name="Hepburn T."/>
            <person name="Howarth C."/>
            <person name="Jen D."/>
            <person name="Larson L."/>
            <person name="Lewis B."/>
            <person name="Mehta T."/>
            <person name="Park D."/>
            <person name="Pearson M."/>
            <person name="Roberts A."/>
            <person name="Saif S."/>
            <person name="Shenoy N."/>
            <person name="Sisk P."/>
            <person name="Stolte C."/>
            <person name="Sykes S."/>
            <person name="Walk T."/>
            <person name="White J."/>
            <person name="Yandava C."/>
            <person name="Burger G."/>
            <person name="Gray M.W."/>
            <person name="Holland P.W.H."/>
            <person name="King N."/>
            <person name="Lang F.B.F."/>
            <person name="Roger A.J."/>
            <person name="Ruiz-Trillo I."/>
            <person name="Lander E."/>
            <person name="Nusbaum C."/>
        </authorList>
    </citation>
    <scope>NUCLEOTIDE SEQUENCE [LARGE SCALE GENOMIC DNA]</scope>
    <source>
        <strain evidence="4">ATCC 38327</strain>
    </source>
</reference>
<protein>
    <recommendedName>
        <fullName evidence="2">HMG domain-containing protein</fullName>
    </recommendedName>
</protein>
<sequence length="802" mass="87068">MKPRKLALKAYKSAYTIRKDGRKIRSLALITIPLSQPGPVPTAPDADDALQVDDAHDANGPIDMQPLLPPPLPPLSPPLLPPPSPPLPPAATPISVTPTLYLGADPGRALQNDPLAQLDFRAMKIDHRSFGKRIIRFPSFPADRAVRVWAVRDYVGEQDSVHRLYANTAFAEAIKENGKFAVVLLFKMLINGRPRVCAACSSCPSSGLYDVALHGGLESGNIDGSDRKCALSLLTTFLSCVHVLHIVVDQLIEIEAISTLPTTIIEMHAKILSRLFWNAQGQCKLSLDHGRPGPFAVSHFSLLRRQRHPHNPMLSRYDKALLDYDHDEGVLRVVLRIQTSWRSFSLVCGTCSSTTRGRCAHLQHARRLSSLDSPDFADLAVGAVVPDGSGSDNGGGVDADDDLVVDDACVDADVDPVGVEADANQPAQPTRIVSSVPYPCASDINRDAALNVMWQGRSMKGMAWFVQHFSNAAALTDEIAHGIVLAVPHTPLCAKCGSRCAKTSFDATVFTLAHVQPVRLLTWRCTACAFVSPWDGREFGIVNMNNVTLLAFELILEYLELFRESGASVSSWWAAKVAHYIAILSAPPNEVADLTKTWNGLRSRLQSWIAAFVYLMRIDAAIFDCMCPPGEKLEMVAADGIVLSIAMSRLKTLQQPWSGGESVHRASVRADRNVDPPKRGHEETFVKALRVAIHRRISLAIALDDANGVVAVDNDDAPDGDVADEQLDRNRLAAANLVLTQCLAVDSTTIVQLLAVIVADMHDLCVLLCATFAVAVVVAHLTASSAHISNVTHRSCRGFLTR</sequence>